<dbReference type="OrthoDB" id="4338617at2"/>
<keyword evidence="2" id="KW-0238">DNA-binding</keyword>
<dbReference type="Proteomes" id="UP000292452">
    <property type="component" value="Unassembled WGS sequence"/>
</dbReference>
<gene>
    <name evidence="5" type="ORF">EYS09_16865</name>
</gene>
<dbReference type="RefSeq" id="WP_052859281.1">
    <property type="nucleotide sequence ID" value="NZ_NDXL01000001.1"/>
</dbReference>
<dbReference type="EMBL" id="SIXH01000132">
    <property type="protein sequence ID" value="TBO58538.1"/>
    <property type="molecule type" value="Genomic_DNA"/>
</dbReference>
<dbReference type="SMART" id="SM00345">
    <property type="entry name" value="HTH_GNTR"/>
    <property type="match status" value="1"/>
</dbReference>
<keyword evidence="1" id="KW-0805">Transcription regulation</keyword>
<dbReference type="CDD" id="cd07377">
    <property type="entry name" value="WHTH_GntR"/>
    <property type="match status" value="1"/>
</dbReference>
<dbReference type="GO" id="GO:0003700">
    <property type="term" value="F:DNA-binding transcription factor activity"/>
    <property type="evidence" value="ECO:0007669"/>
    <property type="project" value="InterPro"/>
</dbReference>
<evidence type="ECO:0000259" key="4">
    <source>
        <dbReference type="PROSITE" id="PS50949"/>
    </source>
</evidence>
<dbReference type="AlphaFoldDB" id="A0A4Q9HTV4"/>
<name>A0A4Q9HTV4_STRKA</name>
<organism evidence="5 6">
    <name type="scientific">Streptomyces kasugaensis</name>
    <dbReference type="NCBI Taxonomy" id="1946"/>
    <lineage>
        <taxon>Bacteria</taxon>
        <taxon>Bacillati</taxon>
        <taxon>Actinomycetota</taxon>
        <taxon>Actinomycetes</taxon>
        <taxon>Kitasatosporales</taxon>
        <taxon>Streptomycetaceae</taxon>
        <taxon>Streptomyces</taxon>
    </lineage>
</organism>
<evidence type="ECO:0000256" key="3">
    <source>
        <dbReference type="ARBA" id="ARBA00023163"/>
    </source>
</evidence>
<comment type="caution">
    <text evidence="5">The sequence shown here is derived from an EMBL/GenBank/DDBJ whole genome shotgun (WGS) entry which is preliminary data.</text>
</comment>
<dbReference type="PROSITE" id="PS50949">
    <property type="entry name" value="HTH_GNTR"/>
    <property type="match status" value="1"/>
</dbReference>
<dbReference type="Pfam" id="PF00392">
    <property type="entry name" value="GntR"/>
    <property type="match status" value="1"/>
</dbReference>
<proteinExistence type="predicted"/>
<dbReference type="SUPFAM" id="SSF46785">
    <property type="entry name" value="Winged helix' DNA-binding domain"/>
    <property type="match status" value="1"/>
</dbReference>
<sequence>MSDYGPDDEIVHGGPVPVYVQIAGVLRARIKRGDWQPMRPLPGEQRLADEFGVARMTARKAVRVLADEGTVFVVPQRGAFVSAPDQPGSAGDGA</sequence>
<dbReference type="PANTHER" id="PTHR44846:SF1">
    <property type="entry name" value="MANNOSYL-D-GLYCERATE TRANSPORT_METABOLISM SYSTEM REPRESSOR MNGR-RELATED"/>
    <property type="match status" value="1"/>
</dbReference>
<dbReference type="PANTHER" id="PTHR44846">
    <property type="entry name" value="MANNOSYL-D-GLYCERATE TRANSPORT/METABOLISM SYSTEM REPRESSOR MNGR-RELATED"/>
    <property type="match status" value="1"/>
</dbReference>
<dbReference type="GO" id="GO:0045892">
    <property type="term" value="P:negative regulation of DNA-templated transcription"/>
    <property type="evidence" value="ECO:0007669"/>
    <property type="project" value="TreeGrafter"/>
</dbReference>
<accession>A0A4Q9HTV4</accession>
<dbReference type="InterPro" id="IPR000524">
    <property type="entry name" value="Tscrpt_reg_HTH_GntR"/>
</dbReference>
<dbReference type="Gene3D" id="1.10.10.10">
    <property type="entry name" value="Winged helix-like DNA-binding domain superfamily/Winged helix DNA-binding domain"/>
    <property type="match status" value="1"/>
</dbReference>
<evidence type="ECO:0000313" key="5">
    <source>
        <dbReference type="EMBL" id="TBO58538.1"/>
    </source>
</evidence>
<reference evidence="5 6" key="1">
    <citation type="submission" date="2019-02" db="EMBL/GenBank/DDBJ databases">
        <title>Draft Genome Sequence of Streptomyces sp. AM-2504, identified by 16S rRNA comparative analysis as a Streptomyces Kasugaensis strain.</title>
        <authorList>
            <person name="Napolioni V."/>
            <person name="Giuliodori A.M."/>
            <person name="Spurio R."/>
            <person name="Fabbretti A."/>
        </authorList>
    </citation>
    <scope>NUCLEOTIDE SEQUENCE [LARGE SCALE GENOMIC DNA]</scope>
    <source>
        <strain evidence="5 6">AM-2504</strain>
    </source>
</reference>
<dbReference type="InterPro" id="IPR050679">
    <property type="entry name" value="Bact_HTH_transcr_reg"/>
</dbReference>
<dbReference type="GO" id="GO:0003677">
    <property type="term" value="F:DNA binding"/>
    <property type="evidence" value="ECO:0007669"/>
    <property type="project" value="UniProtKB-KW"/>
</dbReference>
<dbReference type="PRINTS" id="PR00035">
    <property type="entry name" value="HTHGNTR"/>
</dbReference>
<protein>
    <submittedName>
        <fullName evidence="5">GntR family transcriptional regulator</fullName>
    </submittedName>
</protein>
<evidence type="ECO:0000256" key="1">
    <source>
        <dbReference type="ARBA" id="ARBA00023015"/>
    </source>
</evidence>
<evidence type="ECO:0000256" key="2">
    <source>
        <dbReference type="ARBA" id="ARBA00023125"/>
    </source>
</evidence>
<keyword evidence="6" id="KW-1185">Reference proteome</keyword>
<evidence type="ECO:0000313" key="6">
    <source>
        <dbReference type="Proteomes" id="UP000292452"/>
    </source>
</evidence>
<keyword evidence="3" id="KW-0804">Transcription</keyword>
<feature type="domain" description="HTH gntR-type" evidence="4">
    <location>
        <begin position="16"/>
        <end position="84"/>
    </location>
</feature>
<dbReference type="InterPro" id="IPR036388">
    <property type="entry name" value="WH-like_DNA-bd_sf"/>
</dbReference>
<dbReference type="GeneID" id="97376412"/>
<dbReference type="InterPro" id="IPR036390">
    <property type="entry name" value="WH_DNA-bd_sf"/>
</dbReference>